<sequence>MSEKKPSPQCPICRAPVPALNINSAFPFCSPRCKSEDLGKWFGGEYQVPGRAASPEEIVEEVRRPRDDH</sequence>
<evidence type="ECO:0000313" key="4">
    <source>
        <dbReference type="Proteomes" id="UP000249169"/>
    </source>
</evidence>
<reference evidence="3 4" key="1">
    <citation type="submission" date="2018-05" db="EMBL/GenBank/DDBJ databases">
        <title>Lujinxingia marina gen. nov. sp. nov., a new facultative anaerobic member of the class Deltaproteobacteria, and proposal of Lujinxingaceae fam. nov.</title>
        <authorList>
            <person name="Li C.-M."/>
        </authorList>
    </citation>
    <scope>NUCLEOTIDE SEQUENCE [LARGE SCALE GENOMIC DNA]</scope>
    <source>
        <strain evidence="3 4">B210</strain>
    </source>
</reference>
<accession>A0A328C4Z9</accession>
<dbReference type="PANTHER" id="PTHR36150:SF1">
    <property type="entry name" value="DNA GYRASE INHIBITOR YACG"/>
    <property type="match status" value="1"/>
</dbReference>
<keyword evidence="4" id="KW-1185">Reference proteome</keyword>
<dbReference type="AlphaFoldDB" id="A0A328C4Z9"/>
<dbReference type="Pfam" id="PF03884">
    <property type="entry name" value="YacG"/>
    <property type="match status" value="1"/>
</dbReference>
<evidence type="ECO:0000256" key="1">
    <source>
        <dbReference type="ARBA" id="ARBA00022723"/>
    </source>
</evidence>
<dbReference type="GO" id="GO:0008270">
    <property type="term" value="F:zinc ion binding"/>
    <property type="evidence" value="ECO:0007669"/>
    <property type="project" value="InterPro"/>
</dbReference>
<dbReference type="RefSeq" id="WP_111729900.1">
    <property type="nucleotide sequence ID" value="NZ_QHKO01000004.1"/>
</dbReference>
<evidence type="ECO:0000313" key="3">
    <source>
        <dbReference type="EMBL" id="RAL22329.1"/>
    </source>
</evidence>
<dbReference type="PANTHER" id="PTHR36150">
    <property type="entry name" value="DNA GYRASE INHIBITOR YACG"/>
    <property type="match status" value="1"/>
</dbReference>
<dbReference type="SUPFAM" id="SSF57716">
    <property type="entry name" value="Glucocorticoid receptor-like (DNA-binding domain)"/>
    <property type="match status" value="1"/>
</dbReference>
<dbReference type="Proteomes" id="UP000249169">
    <property type="component" value="Unassembled WGS sequence"/>
</dbReference>
<gene>
    <name evidence="3" type="ORF">DL240_10795</name>
</gene>
<dbReference type="OrthoDB" id="9809663at2"/>
<comment type="caution">
    <text evidence="3">The sequence shown here is derived from an EMBL/GenBank/DDBJ whole genome shotgun (WGS) entry which is preliminary data.</text>
</comment>
<dbReference type="EMBL" id="QHKO01000004">
    <property type="protein sequence ID" value="RAL22329.1"/>
    <property type="molecule type" value="Genomic_DNA"/>
</dbReference>
<dbReference type="Gene3D" id="3.30.50.10">
    <property type="entry name" value="Erythroid Transcription Factor GATA-1, subunit A"/>
    <property type="match status" value="1"/>
</dbReference>
<evidence type="ECO:0000256" key="2">
    <source>
        <dbReference type="ARBA" id="ARBA00022833"/>
    </source>
</evidence>
<dbReference type="GO" id="GO:0006355">
    <property type="term" value="P:regulation of DNA-templated transcription"/>
    <property type="evidence" value="ECO:0007669"/>
    <property type="project" value="InterPro"/>
</dbReference>
<keyword evidence="1" id="KW-0479">Metal-binding</keyword>
<proteinExistence type="inferred from homology"/>
<dbReference type="InterPro" id="IPR005584">
    <property type="entry name" value="DNA_gyrase_inhibitor_YacG"/>
</dbReference>
<dbReference type="InterPro" id="IPR013088">
    <property type="entry name" value="Znf_NHR/GATA"/>
</dbReference>
<organism evidence="3 4">
    <name type="scientific">Lujinxingia litoralis</name>
    <dbReference type="NCBI Taxonomy" id="2211119"/>
    <lineage>
        <taxon>Bacteria</taxon>
        <taxon>Deltaproteobacteria</taxon>
        <taxon>Bradymonadales</taxon>
        <taxon>Lujinxingiaceae</taxon>
        <taxon>Lujinxingia</taxon>
    </lineage>
</organism>
<name>A0A328C4Z9_9DELT</name>
<dbReference type="HAMAP" id="MF_00649">
    <property type="entry name" value="DNA_gyrase_inhibitor_YacG"/>
    <property type="match status" value="1"/>
</dbReference>
<protein>
    <submittedName>
        <fullName evidence="3">DNA gyrase inhibitor YacG</fullName>
    </submittedName>
</protein>
<keyword evidence="2" id="KW-0862">Zinc</keyword>